<evidence type="ECO:0000313" key="3">
    <source>
        <dbReference type="EMBL" id="OCK85133.1"/>
    </source>
</evidence>
<evidence type="ECO:0000256" key="2">
    <source>
        <dbReference type="SAM" id="MobiDB-lite"/>
    </source>
</evidence>
<dbReference type="EMBL" id="KV744824">
    <property type="protein sequence ID" value="OCK85133.1"/>
    <property type="molecule type" value="Genomic_DNA"/>
</dbReference>
<dbReference type="PANTHER" id="PTHR22705:SF0">
    <property type="entry name" value="ZZ-TYPE ZINC FINGER-CONTAINING PROTEIN 3"/>
    <property type="match status" value="1"/>
</dbReference>
<reference evidence="3 4" key="1">
    <citation type="journal article" date="2016" name="Nat. Commun.">
        <title>Ectomycorrhizal ecology is imprinted in the genome of the dominant symbiotic fungus Cenococcum geophilum.</title>
        <authorList>
            <consortium name="DOE Joint Genome Institute"/>
            <person name="Peter M."/>
            <person name="Kohler A."/>
            <person name="Ohm R.A."/>
            <person name="Kuo A."/>
            <person name="Krutzmann J."/>
            <person name="Morin E."/>
            <person name="Arend M."/>
            <person name="Barry K.W."/>
            <person name="Binder M."/>
            <person name="Choi C."/>
            <person name="Clum A."/>
            <person name="Copeland A."/>
            <person name="Grisel N."/>
            <person name="Haridas S."/>
            <person name="Kipfer T."/>
            <person name="LaButti K."/>
            <person name="Lindquist E."/>
            <person name="Lipzen A."/>
            <person name="Maire R."/>
            <person name="Meier B."/>
            <person name="Mihaltcheva S."/>
            <person name="Molinier V."/>
            <person name="Murat C."/>
            <person name="Poggeler S."/>
            <person name="Quandt C.A."/>
            <person name="Sperisen C."/>
            <person name="Tritt A."/>
            <person name="Tisserant E."/>
            <person name="Crous P.W."/>
            <person name="Henrissat B."/>
            <person name="Nehls U."/>
            <person name="Egli S."/>
            <person name="Spatafora J.W."/>
            <person name="Grigoriev I.V."/>
            <person name="Martin F.M."/>
        </authorList>
    </citation>
    <scope>NUCLEOTIDE SEQUENCE [LARGE SCALE GENOMIC DNA]</scope>
    <source>
        <strain evidence="3 4">CBS 459.81</strain>
    </source>
</reference>
<gene>
    <name evidence="3" type="ORF">K432DRAFT_377973</name>
</gene>
<feature type="compositionally biased region" description="Low complexity" evidence="2">
    <location>
        <begin position="7"/>
        <end position="30"/>
    </location>
</feature>
<dbReference type="OrthoDB" id="20473at2759"/>
<accession>A0A8E2EJV3</accession>
<dbReference type="PANTHER" id="PTHR22705">
    <property type="entry name" value="ZINC FINGER, ZZ DOMAIN CONTAINING 3"/>
    <property type="match status" value="1"/>
</dbReference>
<evidence type="ECO:0000256" key="1">
    <source>
        <dbReference type="SAM" id="Coils"/>
    </source>
</evidence>
<keyword evidence="1" id="KW-0175">Coiled coil</keyword>
<organism evidence="3 4">
    <name type="scientific">Lepidopterella palustris CBS 459.81</name>
    <dbReference type="NCBI Taxonomy" id="1314670"/>
    <lineage>
        <taxon>Eukaryota</taxon>
        <taxon>Fungi</taxon>
        <taxon>Dikarya</taxon>
        <taxon>Ascomycota</taxon>
        <taxon>Pezizomycotina</taxon>
        <taxon>Dothideomycetes</taxon>
        <taxon>Pleosporomycetidae</taxon>
        <taxon>Mytilinidiales</taxon>
        <taxon>Argynnaceae</taxon>
        <taxon>Lepidopterella</taxon>
    </lineage>
</organism>
<dbReference type="Proteomes" id="UP000250266">
    <property type="component" value="Unassembled WGS sequence"/>
</dbReference>
<feature type="region of interest" description="Disordered" evidence="2">
    <location>
        <begin position="227"/>
        <end position="284"/>
    </location>
</feature>
<keyword evidence="4" id="KW-1185">Reference proteome</keyword>
<proteinExistence type="predicted"/>
<dbReference type="InterPro" id="IPR037830">
    <property type="entry name" value="ZZZ3"/>
</dbReference>
<dbReference type="AlphaFoldDB" id="A0A8E2EJV3"/>
<evidence type="ECO:0000313" key="4">
    <source>
        <dbReference type="Proteomes" id="UP000250266"/>
    </source>
</evidence>
<feature type="region of interest" description="Disordered" evidence="2">
    <location>
        <begin position="160"/>
        <end position="206"/>
    </location>
</feature>
<feature type="region of interest" description="Disordered" evidence="2">
    <location>
        <begin position="1"/>
        <end position="53"/>
    </location>
</feature>
<feature type="coiled-coil region" evidence="1">
    <location>
        <begin position="103"/>
        <end position="130"/>
    </location>
</feature>
<protein>
    <submittedName>
        <fullName evidence="3">Uncharacterized protein</fullName>
    </submittedName>
</protein>
<sequence length="284" mass="30771">MPALTISSPTNNGTSPSSPAAQTPTTAPTAYDYEYPDYSRSASPPRPPVSPITPVATIAQLAPTDPAEHVVLPPQASTFMRQPASVPISESENPDAIAMRSAISLLQMQREKSKRDIQTLERLKKAAVAEPEAFVREMRAGRLQSANSTSNILIPTLAESMVDSVEDQTMDGNEAPNEQERKDPAGATTPPDSSTSKFPPIPTPQNIFRCPPVNWAKYHIVGESLDKLHEEQKQRPSLGEPLRGDQSSGRAPVHVIAAPYSPFTDRLGELHPMQTRRGSKKPAP</sequence>
<name>A0A8E2EJV3_9PEZI</name>